<dbReference type="InterPro" id="IPR014710">
    <property type="entry name" value="RmlC-like_jellyroll"/>
</dbReference>
<reference evidence="2 3" key="1">
    <citation type="journal article" date="2011" name="J. Bacteriol.">
        <title>Genome sequence of 'Pedosphaera parvula' Ellin514, an aerobic Verrucomicrobial isolate from pasture soil.</title>
        <authorList>
            <person name="Kant R."/>
            <person name="van Passel M.W."/>
            <person name="Sangwan P."/>
            <person name="Palva A."/>
            <person name="Lucas S."/>
            <person name="Copeland A."/>
            <person name="Lapidus A."/>
            <person name="Glavina Del Rio T."/>
            <person name="Dalin E."/>
            <person name="Tice H."/>
            <person name="Bruce D."/>
            <person name="Goodwin L."/>
            <person name="Pitluck S."/>
            <person name="Chertkov O."/>
            <person name="Larimer F.W."/>
            <person name="Land M.L."/>
            <person name="Hauser L."/>
            <person name="Brettin T.S."/>
            <person name="Detter J.C."/>
            <person name="Han S."/>
            <person name="de Vos W.M."/>
            <person name="Janssen P.H."/>
            <person name="Smidt H."/>
        </authorList>
    </citation>
    <scope>NUCLEOTIDE SEQUENCE [LARGE SCALE GENOMIC DNA]</scope>
    <source>
        <strain evidence="2 3">Ellin514</strain>
    </source>
</reference>
<dbReference type="EMBL" id="ABOX02000008">
    <property type="protein sequence ID" value="EEF61795.1"/>
    <property type="molecule type" value="Genomic_DNA"/>
</dbReference>
<dbReference type="SUPFAM" id="SSF51182">
    <property type="entry name" value="RmlC-like cupins"/>
    <property type="match status" value="1"/>
</dbReference>
<sequence>MISKDHDRILDFAPIGMWWEITQSTADSDGRFFEAINVLVPGFAGPPLHIHPHAEESYQVLSGTLDVCVAGQWRELKPGESITVPAGTPHTLKNAHTEEVRLLNVHKPALGFERFFRRFHALVSAGRLKLPPKDFGSLVLVSMLFVDHEQEIKSAKPPHNMMRVLAFIGRLMGYKLPQ</sequence>
<dbReference type="AlphaFoldDB" id="B9XET1"/>
<dbReference type="InterPro" id="IPR011051">
    <property type="entry name" value="RmlC_Cupin_sf"/>
</dbReference>
<feature type="domain" description="Cupin type-2" evidence="1">
    <location>
        <begin position="39"/>
        <end position="105"/>
    </location>
</feature>
<dbReference type="InterPro" id="IPR013096">
    <property type="entry name" value="Cupin_2"/>
</dbReference>
<evidence type="ECO:0000313" key="2">
    <source>
        <dbReference type="EMBL" id="EEF61795.1"/>
    </source>
</evidence>
<dbReference type="STRING" id="320771.Cflav_PD4835"/>
<dbReference type="InterPro" id="IPR053146">
    <property type="entry name" value="QDO-like"/>
</dbReference>
<name>B9XET1_PEDPL</name>
<keyword evidence="3" id="KW-1185">Reference proteome</keyword>
<proteinExistence type="predicted"/>
<gene>
    <name evidence="2" type="ORF">Cflav_PD4835</name>
</gene>
<evidence type="ECO:0000313" key="3">
    <source>
        <dbReference type="Proteomes" id="UP000003688"/>
    </source>
</evidence>
<dbReference type="Proteomes" id="UP000003688">
    <property type="component" value="Unassembled WGS sequence"/>
</dbReference>
<dbReference type="PANTHER" id="PTHR36440:SF1">
    <property type="entry name" value="PUTATIVE (AFU_ORTHOLOGUE AFUA_8G07350)-RELATED"/>
    <property type="match status" value="1"/>
</dbReference>
<comment type="caution">
    <text evidence="2">The sequence shown here is derived from an EMBL/GenBank/DDBJ whole genome shotgun (WGS) entry which is preliminary data.</text>
</comment>
<dbReference type="OrthoDB" id="9794183at2"/>
<organism evidence="2 3">
    <name type="scientific">Pedosphaera parvula (strain Ellin514)</name>
    <dbReference type="NCBI Taxonomy" id="320771"/>
    <lineage>
        <taxon>Bacteria</taxon>
        <taxon>Pseudomonadati</taxon>
        <taxon>Verrucomicrobiota</taxon>
        <taxon>Pedosphaerae</taxon>
        <taxon>Pedosphaerales</taxon>
        <taxon>Pedosphaeraceae</taxon>
        <taxon>Pedosphaera</taxon>
    </lineage>
</organism>
<accession>B9XET1</accession>
<protein>
    <submittedName>
        <fullName evidence="2">Cupin 2 conserved barrel domain protein</fullName>
    </submittedName>
</protein>
<evidence type="ECO:0000259" key="1">
    <source>
        <dbReference type="Pfam" id="PF07883"/>
    </source>
</evidence>
<dbReference type="Gene3D" id="2.60.120.10">
    <property type="entry name" value="Jelly Rolls"/>
    <property type="match status" value="1"/>
</dbReference>
<dbReference type="RefSeq" id="WP_007414329.1">
    <property type="nucleotide sequence ID" value="NZ_ABOX02000008.1"/>
</dbReference>
<dbReference type="Pfam" id="PF07883">
    <property type="entry name" value="Cupin_2"/>
    <property type="match status" value="1"/>
</dbReference>
<dbReference type="PANTHER" id="PTHR36440">
    <property type="entry name" value="PUTATIVE (AFU_ORTHOLOGUE AFUA_8G07350)-RELATED"/>
    <property type="match status" value="1"/>
</dbReference>